<gene>
    <name evidence="7" type="ORF">QYM36_007821</name>
</gene>
<feature type="region of interest" description="Disordered" evidence="5">
    <location>
        <begin position="1"/>
        <end position="93"/>
    </location>
</feature>
<evidence type="ECO:0000256" key="1">
    <source>
        <dbReference type="ARBA" id="ARBA00004123"/>
    </source>
</evidence>
<feature type="compositionally biased region" description="Basic and acidic residues" evidence="5">
    <location>
        <begin position="676"/>
        <end position="685"/>
    </location>
</feature>
<accession>A0AA88IT54</accession>
<dbReference type="AlphaFoldDB" id="A0AA88IT54"/>
<dbReference type="GO" id="GO:2000779">
    <property type="term" value="P:regulation of double-strand break repair"/>
    <property type="evidence" value="ECO:0007669"/>
    <property type="project" value="TreeGrafter"/>
</dbReference>
<dbReference type="SUPFAM" id="SSF109715">
    <property type="entry name" value="DEK C-terminal domain"/>
    <property type="match status" value="1"/>
</dbReference>
<sequence>ESTNSEEHTPKEEMEKDVARGREAQAKAEVDESVKTNGETKEMEVEQNPDSSEPETTKEVEESRKEEEDPIEEVKGLAPAQAGPKRAKKEVFEEGRNQTKMEQYGKGETMARIPFVNFVINSEKKMDQLKLLHKILYSRLGGKKASQIKNSILQFDGYPFGEDSKEYKEKHNWISKHNLDVLNNITGLLGLKKGGTKEEVVDRMMSFLMAPEDHGKVPPTPGKRGRTPKKAKAKGGSSQDEAIDESQETPRRAEKRNTPVSKTSKSAAKKRKNEPPSNDELAATVKKLLDGANLEEFTMKSIVQKVLNAYPEHSLQNKKGFIKGVFKEVVSTLYSDSSSNYYTAESSPQWSFSPGRDIRRLLPQSSSSLQSIFSGSSSSYTTAASSPGEIRDRFVRKWREIQESEARKYIIIEHTEESSLKKNKKKKKKTDHEMRHSAMQLLEHLLEKKEETNIQTAETEETAESEENSDSEDMFFQQKQAKLRPPKSQHKFKRFQKKKHSTERTHVLVEELEDPQPSTSRARRSPAIASGNTEKISKENGYDLRSSHRALPPPGSQMTWVVPSSKRFKGYKLEETTCQICFGVFSGALNTLACGHIVHNQVLESDVKDRKLNLLIHGMPTEWPSQTVEENVKFFLSVTMEISDPIQITKCYRMLGGSNAPEAEESKKQSASTEANIKKEEERKTEVGNLGISEAVTEVSSSVTAELTSDNKLANDYAVGAGMKSVEEDSFNTTENISLATEKSEQKMSKIEDKETEKILSVSLIETLITTGEAKKSDEKLVSTYATIEGMEIVRMAAELNRFISTLKITTEVSDPVEADLTPFDKLVKDDKKTTEDFAKSKYTSAIFVEDLDVAMLQQENMKKEGHIFDKLEQEEMHNKKKKKKKSSSVTAELTSVNKLANDYAVGVGMKSVEEDSFNTTENISLATEESEQKNSKIEDKKTEKILSVSLIETEITAGEAKKSDEKLVSTYATIEGMEIVRMADELKGCISTLKITTEVSDSVEADLTPFDKLVKDEKKTTEDFAKSKYTRSASANLARAWVKLNLQELKLTYESKSITVKADKNKFPYLFY</sequence>
<keyword evidence="4" id="KW-0539">Nucleus</keyword>
<feature type="region of interest" description="Disordered" evidence="5">
    <location>
        <begin position="450"/>
        <end position="534"/>
    </location>
</feature>
<feature type="region of interest" description="Disordered" evidence="5">
    <location>
        <begin position="659"/>
        <end position="685"/>
    </location>
</feature>
<dbReference type="PANTHER" id="PTHR13468:SF1">
    <property type="entry name" value="PROTEIN DEK"/>
    <property type="match status" value="1"/>
</dbReference>
<protein>
    <recommendedName>
        <fullName evidence="6">DEK-C domain-containing protein</fullName>
    </recommendedName>
</protein>
<feature type="compositionally biased region" description="Basic and acidic residues" evidence="5">
    <location>
        <begin position="248"/>
        <end position="257"/>
    </location>
</feature>
<evidence type="ECO:0000313" key="7">
    <source>
        <dbReference type="EMBL" id="KAK2727102.1"/>
    </source>
</evidence>
<evidence type="ECO:0000313" key="8">
    <source>
        <dbReference type="Proteomes" id="UP001187531"/>
    </source>
</evidence>
<dbReference type="InterPro" id="IPR044198">
    <property type="entry name" value="DEK"/>
</dbReference>
<feature type="compositionally biased region" description="Basic residues" evidence="5">
    <location>
        <begin position="223"/>
        <end position="233"/>
    </location>
</feature>
<dbReference type="Gene3D" id="1.10.10.60">
    <property type="entry name" value="Homeodomain-like"/>
    <property type="match status" value="1"/>
</dbReference>
<feature type="compositionally biased region" description="Basic and acidic residues" evidence="5">
    <location>
        <begin position="55"/>
        <end position="75"/>
    </location>
</feature>
<dbReference type="PANTHER" id="PTHR13468">
    <property type="entry name" value="DEK PROTEIN"/>
    <property type="match status" value="1"/>
</dbReference>
<comment type="subcellular location">
    <subcellularLocation>
        <location evidence="1">Nucleus</location>
    </subcellularLocation>
</comment>
<reference evidence="7" key="1">
    <citation type="submission" date="2023-07" db="EMBL/GenBank/DDBJ databases">
        <title>Chromosome-level genome assembly of Artemia franciscana.</title>
        <authorList>
            <person name="Jo E."/>
        </authorList>
    </citation>
    <scope>NUCLEOTIDE SEQUENCE</scope>
    <source>
        <tissue evidence="7">Whole body</tissue>
    </source>
</reference>
<evidence type="ECO:0000256" key="3">
    <source>
        <dbReference type="ARBA" id="ARBA00023125"/>
    </source>
</evidence>
<dbReference type="PROSITE" id="PS51998">
    <property type="entry name" value="DEK_C"/>
    <property type="match status" value="1"/>
</dbReference>
<proteinExistence type="predicted"/>
<feature type="compositionally biased region" description="Basic and acidic residues" evidence="5">
    <location>
        <begin position="1"/>
        <end position="44"/>
    </location>
</feature>
<evidence type="ECO:0000256" key="5">
    <source>
        <dbReference type="SAM" id="MobiDB-lite"/>
    </source>
</evidence>
<evidence type="ECO:0000256" key="2">
    <source>
        <dbReference type="ARBA" id="ARBA00022853"/>
    </source>
</evidence>
<evidence type="ECO:0000259" key="6">
    <source>
        <dbReference type="PROSITE" id="PS51998"/>
    </source>
</evidence>
<keyword evidence="2" id="KW-0156">Chromatin regulator</keyword>
<feature type="compositionally biased region" description="Acidic residues" evidence="5">
    <location>
        <begin position="458"/>
        <end position="473"/>
    </location>
</feature>
<feature type="domain" description="DEK-C" evidence="6">
    <location>
        <begin position="275"/>
        <end position="331"/>
    </location>
</feature>
<keyword evidence="3" id="KW-0238">DNA-binding</keyword>
<evidence type="ECO:0000256" key="4">
    <source>
        <dbReference type="ARBA" id="ARBA00023242"/>
    </source>
</evidence>
<dbReference type="EMBL" id="JAVRJZ010000001">
    <property type="protein sequence ID" value="KAK2727102.1"/>
    <property type="molecule type" value="Genomic_DNA"/>
</dbReference>
<dbReference type="GO" id="GO:0003677">
    <property type="term" value="F:DNA binding"/>
    <property type="evidence" value="ECO:0007669"/>
    <property type="project" value="UniProtKB-KW"/>
</dbReference>
<dbReference type="GO" id="GO:0006325">
    <property type="term" value="P:chromatin organization"/>
    <property type="evidence" value="ECO:0007669"/>
    <property type="project" value="UniProtKB-KW"/>
</dbReference>
<dbReference type="GO" id="GO:0042393">
    <property type="term" value="F:histone binding"/>
    <property type="evidence" value="ECO:0007669"/>
    <property type="project" value="TreeGrafter"/>
</dbReference>
<dbReference type="Pfam" id="PF08766">
    <property type="entry name" value="DEK_C"/>
    <property type="match status" value="1"/>
</dbReference>
<feature type="region of interest" description="Disordered" evidence="5">
    <location>
        <begin position="208"/>
        <end position="280"/>
    </location>
</feature>
<dbReference type="Proteomes" id="UP001187531">
    <property type="component" value="Unassembled WGS sequence"/>
</dbReference>
<keyword evidence="8" id="KW-1185">Reference proteome</keyword>
<feature type="non-terminal residue" evidence="7">
    <location>
        <position position="1"/>
    </location>
</feature>
<dbReference type="InterPro" id="IPR014876">
    <property type="entry name" value="DEK_C"/>
</dbReference>
<name>A0AA88IT54_ARTSF</name>
<dbReference type="GO" id="GO:0005634">
    <property type="term" value="C:nucleus"/>
    <property type="evidence" value="ECO:0007669"/>
    <property type="project" value="UniProtKB-SubCell"/>
</dbReference>
<organism evidence="7 8">
    <name type="scientific">Artemia franciscana</name>
    <name type="common">Brine shrimp</name>
    <name type="synonym">Artemia sanfranciscana</name>
    <dbReference type="NCBI Taxonomy" id="6661"/>
    <lineage>
        <taxon>Eukaryota</taxon>
        <taxon>Metazoa</taxon>
        <taxon>Ecdysozoa</taxon>
        <taxon>Arthropoda</taxon>
        <taxon>Crustacea</taxon>
        <taxon>Branchiopoda</taxon>
        <taxon>Anostraca</taxon>
        <taxon>Artemiidae</taxon>
        <taxon>Artemia</taxon>
    </lineage>
</organism>
<feature type="compositionally biased region" description="Basic residues" evidence="5">
    <location>
        <begin position="481"/>
        <end position="501"/>
    </location>
</feature>
<comment type="caution">
    <text evidence="7">The sequence shown here is derived from an EMBL/GenBank/DDBJ whole genome shotgun (WGS) entry which is preliminary data.</text>
</comment>